<dbReference type="RefSeq" id="WP_340332547.1">
    <property type="nucleotide sequence ID" value="NZ_JAZHOF010000014.1"/>
</dbReference>
<keyword evidence="2" id="KW-0238">DNA-binding</keyword>
<evidence type="ECO:0000313" key="5">
    <source>
        <dbReference type="EMBL" id="MEJ8574853.1"/>
    </source>
</evidence>
<sequence>MRAHQASVPLARYNLFRTRDLDEARETVGRVFCPHRLAIAGEGRRFHTVQNHVDAGLLSLSYIDYGAEVEIEPGELGSFYLIQIPLEGGATIRTGGRMVAAHKARASILNPTHYTAMTWHAGCRKLQVQVPRAVLDRFARDYLGREFEQSVSFEPAMDLTSPNCAAWLRHVVAFARHLEHAGVGATTGERRGFYAAELLRELFEAQPNTHSHFAGSHRGGPVPRYIKLALDFIRAHADRPLTCNDIAAACEVAGRTLQHGFQHHLGTTPMQALRDERLRRCRLDLLHGDTGRSVAETASAWGFAHLGRFSQYYRERFGELPRETARRA</sequence>
<dbReference type="PANTHER" id="PTHR46796:SF12">
    <property type="entry name" value="HTH-TYPE DNA-BINDING TRANSCRIPTIONAL ACTIVATOR EUTR"/>
    <property type="match status" value="1"/>
</dbReference>
<feature type="domain" description="HTH araC/xylS-type" evidence="4">
    <location>
        <begin position="227"/>
        <end position="327"/>
    </location>
</feature>
<name>A0AAW9RX36_9HYPH</name>
<keyword evidence="3" id="KW-0804">Transcription</keyword>
<dbReference type="InterPro" id="IPR009057">
    <property type="entry name" value="Homeodomain-like_sf"/>
</dbReference>
<dbReference type="Gene3D" id="1.10.10.60">
    <property type="entry name" value="Homeodomain-like"/>
    <property type="match status" value="1"/>
</dbReference>
<evidence type="ECO:0000256" key="3">
    <source>
        <dbReference type="ARBA" id="ARBA00023163"/>
    </source>
</evidence>
<evidence type="ECO:0000313" key="6">
    <source>
        <dbReference type="Proteomes" id="UP001378188"/>
    </source>
</evidence>
<dbReference type="Pfam" id="PF12833">
    <property type="entry name" value="HTH_18"/>
    <property type="match status" value="1"/>
</dbReference>
<dbReference type="AlphaFoldDB" id="A0AAW9RX36"/>
<protein>
    <submittedName>
        <fullName evidence="5">Helix-turn-helix domain-containing protein</fullName>
    </submittedName>
</protein>
<comment type="caution">
    <text evidence="5">The sequence shown here is derived from an EMBL/GenBank/DDBJ whole genome shotgun (WGS) entry which is preliminary data.</text>
</comment>
<keyword evidence="1" id="KW-0805">Transcription regulation</keyword>
<dbReference type="EMBL" id="JAZHOF010000014">
    <property type="protein sequence ID" value="MEJ8574853.1"/>
    <property type="molecule type" value="Genomic_DNA"/>
</dbReference>
<dbReference type="GO" id="GO:0043565">
    <property type="term" value="F:sequence-specific DNA binding"/>
    <property type="evidence" value="ECO:0007669"/>
    <property type="project" value="InterPro"/>
</dbReference>
<dbReference type="Pfam" id="PF14525">
    <property type="entry name" value="AraC_binding_2"/>
    <property type="match status" value="1"/>
</dbReference>
<dbReference type="SMART" id="SM00342">
    <property type="entry name" value="HTH_ARAC"/>
    <property type="match status" value="1"/>
</dbReference>
<dbReference type="SUPFAM" id="SSF46689">
    <property type="entry name" value="Homeodomain-like"/>
    <property type="match status" value="2"/>
</dbReference>
<dbReference type="Proteomes" id="UP001378188">
    <property type="component" value="Unassembled WGS sequence"/>
</dbReference>
<evidence type="ECO:0000256" key="1">
    <source>
        <dbReference type="ARBA" id="ARBA00023015"/>
    </source>
</evidence>
<dbReference type="InterPro" id="IPR018060">
    <property type="entry name" value="HTH_AraC"/>
</dbReference>
<dbReference type="GO" id="GO:0003700">
    <property type="term" value="F:DNA-binding transcription factor activity"/>
    <property type="evidence" value="ECO:0007669"/>
    <property type="project" value="InterPro"/>
</dbReference>
<dbReference type="InterPro" id="IPR050204">
    <property type="entry name" value="AraC_XylS_family_regulators"/>
</dbReference>
<organism evidence="5 6">
    <name type="scientific">Microbaculum marinum</name>
    <dbReference type="NCBI Taxonomy" id="1764581"/>
    <lineage>
        <taxon>Bacteria</taxon>
        <taxon>Pseudomonadati</taxon>
        <taxon>Pseudomonadota</taxon>
        <taxon>Alphaproteobacteria</taxon>
        <taxon>Hyphomicrobiales</taxon>
        <taxon>Tepidamorphaceae</taxon>
        <taxon>Microbaculum</taxon>
    </lineage>
</organism>
<evidence type="ECO:0000259" key="4">
    <source>
        <dbReference type="PROSITE" id="PS01124"/>
    </source>
</evidence>
<dbReference type="InterPro" id="IPR035418">
    <property type="entry name" value="AraC-bd_2"/>
</dbReference>
<proteinExistence type="predicted"/>
<evidence type="ECO:0000256" key="2">
    <source>
        <dbReference type="ARBA" id="ARBA00023125"/>
    </source>
</evidence>
<keyword evidence="6" id="KW-1185">Reference proteome</keyword>
<accession>A0AAW9RX36</accession>
<gene>
    <name evidence="5" type="ORF">V3328_25485</name>
</gene>
<dbReference type="PANTHER" id="PTHR46796">
    <property type="entry name" value="HTH-TYPE TRANSCRIPTIONAL ACTIVATOR RHAS-RELATED"/>
    <property type="match status" value="1"/>
</dbReference>
<dbReference type="PROSITE" id="PS01124">
    <property type="entry name" value="HTH_ARAC_FAMILY_2"/>
    <property type="match status" value="1"/>
</dbReference>
<reference evidence="5 6" key="1">
    <citation type="submission" date="2024-02" db="EMBL/GenBank/DDBJ databases">
        <title>Genome analysis and characterization of Microbaculum marinisediminis sp. nov., isolated from marine sediment.</title>
        <authorList>
            <person name="Du Z.-J."/>
            <person name="Ye Y.-Q."/>
            <person name="Zhang Z.-R."/>
            <person name="Yuan S.-M."/>
            <person name="Zhang X.-Y."/>
        </authorList>
    </citation>
    <scope>NUCLEOTIDE SEQUENCE [LARGE SCALE GENOMIC DNA]</scope>
    <source>
        <strain evidence="5 6">SDUM1044001</strain>
    </source>
</reference>